<keyword evidence="2" id="KW-0547">Nucleotide-binding</keyword>
<dbReference type="PANTHER" id="PTHR42788">
    <property type="entry name" value="TAURINE IMPORT ATP-BINDING PROTEIN-RELATED"/>
    <property type="match status" value="1"/>
</dbReference>
<name>A0A7K0G561_9SPHI</name>
<feature type="domain" description="ABC transporter" evidence="4">
    <location>
        <begin position="10"/>
        <end position="228"/>
    </location>
</feature>
<dbReference type="RefSeq" id="WP_154282546.1">
    <property type="nucleotide sequence ID" value="NZ_JBHUJQ010000001.1"/>
</dbReference>
<evidence type="ECO:0000256" key="2">
    <source>
        <dbReference type="ARBA" id="ARBA00022741"/>
    </source>
</evidence>
<dbReference type="EMBL" id="WKKH01000041">
    <property type="protein sequence ID" value="MRX78136.1"/>
    <property type="molecule type" value="Genomic_DNA"/>
</dbReference>
<dbReference type="InterPro" id="IPR050166">
    <property type="entry name" value="ABC_transporter_ATP-bind"/>
</dbReference>
<gene>
    <name evidence="5" type="ORF">GJU39_18820</name>
</gene>
<dbReference type="Proteomes" id="UP000487757">
    <property type="component" value="Unassembled WGS sequence"/>
</dbReference>
<dbReference type="OrthoDB" id="9782239at2"/>
<reference evidence="5 6" key="1">
    <citation type="submission" date="2019-11" db="EMBL/GenBank/DDBJ databases">
        <title>Pedobacter petrophilus genome.</title>
        <authorList>
            <person name="Feldbauer M.J."/>
            <person name="Newman J.D."/>
        </authorList>
    </citation>
    <scope>NUCLEOTIDE SEQUENCE [LARGE SCALE GENOMIC DNA]</scope>
    <source>
        <strain evidence="5 6">LMG 29686</strain>
    </source>
</reference>
<dbReference type="PANTHER" id="PTHR42788:SF13">
    <property type="entry name" value="ALIPHATIC SULFONATES IMPORT ATP-BINDING PROTEIN SSUB"/>
    <property type="match status" value="1"/>
</dbReference>
<sequence>MGNNNWVSHISIENVSFGYHNQKVIENLNLKVNKGEIVVIIGPSGCGKTSLLNLLNGYLLPQSGAVQMNGLIRTVHQHGSLFPWLTVNENIGIGLRHLKSQRTQQKAIQDMLELINMEGFEDHYPHQLSGGMKQRVELGRVLAGDADIILMDEPFSSLDYQARLKMRRELIGLLAKRPKTVIMVTHDIEEAVQIADRILVLTKRPSMVCAELDVNVAHPRHISDPDLIKIADNVLHELGL</sequence>
<dbReference type="InterPro" id="IPR003439">
    <property type="entry name" value="ABC_transporter-like_ATP-bd"/>
</dbReference>
<dbReference type="SMART" id="SM00382">
    <property type="entry name" value="AAA"/>
    <property type="match status" value="1"/>
</dbReference>
<evidence type="ECO:0000313" key="5">
    <source>
        <dbReference type="EMBL" id="MRX78136.1"/>
    </source>
</evidence>
<dbReference type="Pfam" id="PF00005">
    <property type="entry name" value="ABC_tran"/>
    <property type="match status" value="1"/>
</dbReference>
<dbReference type="AlphaFoldDB" id="A0A7K0G561"/>
<evidence type="ECO:0000313" key="6">
    <source>
        <dbReference type="Proteomes" id="UP000487757"/>
    </source>
</evidence>
<proteinExistence type="predicted"/>
<accession>A0A7K0G561</accession>
<evidence type="ECO:0000259" key="4">
    <source>
        <dbReference type="PROSITE" id="PS50893"/>
    </source>
</evidence>
<evidence type="ECO:0000256" key="1">
    <source>
        <dbReference type="ARBA" id="ARBA00022448"/>
    </source>
</evidence>
<keyword evidence="1" id="KW-0813">Transport</keyword>
<evidence type="ECO:0000256" key="3">
    <source>
        <dbReference type="ARBA" id="ARBA00022840"/>
    </source>
</evidence>
<comment type="caution">
    <text evidence="5">The sequence shown here is derived from an EMBL/GenBank/DDBJ whole genome shotgun (WGS) entry which is preliminary data.</text>
</comment>
<dbReference type="Gene3D" id="3.40.50.300">
    <property type="entry name" value="P-loop containing nucleotide triphosphate hydrolases"/>
    <property type="match status" value="1"/>
</dbReference>
<organism evidence="5 6">
    <name type="scientific">Pedobacter petrophilus</name>
    <dbReference type="NCBI Taxonomy" id="1908241"/>
    <lineage>
        <taxon>Bacteria</taxon>
        <taxon>Pseudomonadati</taxon>
        <taxon>Bacteroidota</taxon>
        <taxon>Sphingobacteriia</taxon>
        <taxon>Sphingobacteriales</taxon>
        <taxon>Sphingobacteriaceae</taxon>
        <taxon>Pedobacter</taxon>
    </lineage>
</organism>
<keyword evidence="6" id="KW-1185">Reference proteome</keyword>
<dbReference type="PROSITE" id="PS50893">
    <property type="entry name" value="ABC_TRANSPORTER_2"/>
    <property type="match status" value="1"/>
</dbReference>
<dbReference type="InterPro" id="IPR027417">
    <property type="entry name" value="P-loop_NTPase"/>
</dbReference>
<dbReference type="SUPFAM" id="SSF52540">
    <property type="entry name" value="P-loop containing nucleoside triphosphate hydrolases"/>
    <property type="match status" value="1"/>
</dbReference>
<dbReference type="InterPro" id="IPR017871">
    <property type="entry name" value="ABC_transporter-like_CS"/>
</dbReference>
<dbReference type="GO" id="GO:0016887">
    <property type="term" value="F:ATP hydrolysis activity"/>
    <property type="evidence" value="ECO:0007669"/>
    <property type="project" value="InterPro"/>
</dbReference>
<dbReference type="GO" id="GO:0005524">
    <property type="term" value="F:ATP binding"/>
    <property type="evidence" value="ECO:0007669"/>
    <property type="project" value="UniProtKB-KW"/>
</dbReference>
<dbReference type="PROSITE" id="PS00211">
    <property type="entry name" value="ABC_TRANSPORTER_1"/>
    <property type="match status" value="1"/>
</dbReference>
<protein>
    <submittedName>
        <fullName evidence="5">ATP-binding cassette domain-containing protein</fullName>
    </submittedName>
</protein>
<dbReference type="InterPro" id="IPR003593">
    <property type="entry name" value="AAA+_ATPase"/>
</dbReference>
<keyword evidence="3 5" id="KW-0067">ATP-binding</keyword>